<feature type="non-terminal residue" evidence="2">
    <location>
        <position position="371"/>
    </location>
</feature>
<evidence type="ECO:0000313" key="2">
    <source>
        <dbReference type="EMBL" id="SEA80219.1"/>
    </source>
</evidence>
<dbReference type="AlphaFoldDB" id="A0A1H4E613"/>
<feature type="region of interest" description="Disordered" evidence="1">
    <location>
        <begin position="345"/>
        <end position="371"/>
    </location>
</feature>
<evidence type="ECO:0000256" key="1">
    <source>
        <dbReference type="SAM" id="MobiDB-lite"/>
    </source>
</evidence>
<sequence>MRKYGRSAAGAQRWRCNYCGATVCFRREDQTQQATFAAFIDYVLGKNAQYEVDGTTTGRSARRRFAWCWNVPTPPLAVTGEVYDQLFIDGIFLAYNWVLLTAVNEHGHVVARQWAATENAAAYTALLDRLPPPRLITCDGAAGALTAIQAAWGQDAPPVQRCLLHVHRNNIRDLTNRPKTAAGRALRALSKQLLHVTSTSEAAHWSALLAQLHSHHKDWLNERTFARDDPEEARRRGKHKPTQWWYTHGRDRRVYYRLERLTKKGTLFNFLTAHPGHVLHATTNIAESLNSRIAAVSYYHRGLSESHLLTAVDWVLYFRWVAPKPVPQIYTQWHQADRPRRWIIPKKSNKPNEKIGPAHYDTHTTAEEGLW</sequence>
<proteinExistence type="predicted"/>
<feature type="compositionally biased region" description="Basic and acidic residues" evidence="1">
    <location>
        <begin position="360"/>
        <end position="371"/>
    </location>
</feature>
<reference evidence="3" key="1">
    <citation type="submission" date="2016-10" db="EMBL/GenBank/DDBJ databases">
        <authorList>
            <person name="Varghese N."/>
            <person name="Submissions S."/>
        </authorList>
    </citation>
    <scope>NUCLEOTIDE SEQUENCE [LARGE SCALE GENOMIC DNA]</scope>
    <source>
        <strain evidence="3">KPR-1</strain>
    </source>
</reference>
<protein>
    <recommendedName>
        <fullName evidence="4">MULE transposase domain-containing protein</fullName>
    </recommendedName>
</protein>
<dbReference type="Proteomes" id="UP000199288">
    <property type="component" value="Unassembled WGS sequence"/>
</dbReference>
<evidence type="ECO:0008006" key="4">
    <source>
        <dbReference type="Google" id="ProtNLM"/>
    </source>
</evidence>
<dbReference type="EMBL" id="FNQV01000029">
    <property type="protein sequence ID" value="SEA80219.1"/>
    <property type="molecule type" value="Genomic_DNA"/>
</dbReference>
<name>A0A1H4E613_9ACTO</name>
<dbReference type="InterPro" id="IPR048004">
    <property type="entry name" value="IS1249_transpos"/>
</dbReference>
<accession>A0A1H4E613</accession>
<organism evidence="2 3">
    <name type="scientific">Bowdeniella nasicola</name>
    <dbReference type="NCBI Taxonomy" id="208480"/>
    <lineage>
        <taxon>Bacteria</taxon>
        <taxon>Bacillati</taxon>
        <taxon>Actinomycetota</taxon>
        <taxon>Actinomycetes</taxon>
        <taxon>Actinomycetales</taxon>
        <taxon>Actinomycetaceae</taxon>
        <taxon>Bowdeniella</taxon>
    </lineage>
</organism>
<keyword evidence="3" id="KW-1185">Reference proteome</keyword>
<gene>
    <name evidence="2" type="ORF">SAMN02910418_02445</name>
</gene>
<dbReference type="NCBIfam" id="NF033544">
    <property type="entry name" value="transpos_IS1249"/>
    <property type="match status" value="1"/>
</dbReference>
<evidence type="ECO:0000313" key="3">
    <source>
        <dbReference type="Proteomes" id="UP000199288"/>
    </source>
</evidence>